<keyword evidence="2" id="KW-1185">Reference proteome</keyword>
<dbReference type="EMBL" id="JAFEUP010000008">
    <property type="protein sequence ID" value="MBM7063377.1"/>
    <property type="molecule type" value="Genomic_DNA"/>
</dbReference>
<gene>
    <name evidence="1" type="ORF">JQX08_21875</name>
</gene>
<protein>
    <submittedName>
        <fullName evidence="1">Uncharacterized protein</fullName>
    </submittedName>
</protein>
<organism evidence="1 2">
    <name type="scientific">Zestomonas insulae</name>
    <dbReference type="NCBI Taxonomy" id="2809017"/>
    <lineage>
        <taxon>Bacteria</taxon>
        <taxon>Pseudomonadati</taxon>
        <taxon>Pseudomonadota</taxon>
        <taxon>Gammaproteobacteria</taxon>
        <taxon>Pseudomonadales</taxon>
        <taxon>Pseudomonadaceae</taxon>
        <taxon>Zestomonas</taxon>
    </lineage>
</organism>
<name>A0ABS2IK86_9GAMM</name>
<comment type="caution">
    <text evidence="1">The sequence shown here is derived from an EMBL/GenBank/DDBJ whole genome shotgun (WGS) entry which is preliminary data.</text>
</comment>
<accession>A0ABS2IK86</accession>
<evidence type="ECO:0000313" key="1">
    <source>
        <dbReference type="EMBL" id="MBM7063377.1"/>
    </source>
</evidence>
<dbReference type="RefSeq" id="WP_205350579.1">
    <property type="nucleotide sequence ID" value="NZ_JAFEUP010000008.1"/>
</dbReference>
<reference evidence="1 2" key="1">
    <citation type="submission" date="2021-02" db="EMBL/GenBank/DDBJ databases">
        <authorList>
            <person name="Lee D.-H."/>
        </authorList>
    </citation>
    <scope>NUCLEOTIDE SEQUENCE [LARGE SCALE GENOMIC DNA]</scope>
    <source>
        <strain evidence="1 2">UL073</strain>
    </source>
</reference>
<dbReference type="Proteomes" id="UP000717995">
    <property type="component" value="Unassembled WGS sequence"/>
</dbReference>
<proteinExistence type="predicted"/>
<evidence type="ECO:0000313" key="2">
    <source>
        <dbReference type="Proteomes" id="UP000717995"/>
    </source>
</evidence>
<sequence length="89" mass="9773">MTNRDHYLYLLDRYGITQAKSATLISAVTQRPCAARTVRSWLNDPDKPSSKPGGPPDWALQGLLKAIEYIEAAMASRATVQDQARVGKA</sequence>